<dbReference type="InterPro" id="IPR007219">
    <property type="entry name" value="XnlR_reg_dom"/>
</dbReference>
<evidence type="ECO:0000256" key="1">
    <source>
        <dbReference type="ARBA" id="ARBA00004123"/>
    </source>
</evidence>
<dbReference type="CDD" id="cd12148">
    <property type="entry name" value="fungal_TF_MHR"/>
    <property type="match status" value="1"/>
</dbReference>
<dbReference type="InterPro" id="IPR050613">
    <property type="entry name" value="Sec_Metabolite_Reg"/>
</dbReference>
<dbReference type="Pfam" id="PF04082">
    <property type="entry name" value="Fungal_trans"/>
    <property type="match status" value="1"/>
</dbReference>
<proteinExistence type="predicted"/>
<feature type="compositionally biased region" description="Basic and acidic residues" evidence="3">
    <location>
        <begin position="1"/>
        <end position="14"/>
    </location>
</feature>
<comment type="caution">
    <text evidence="5">The sequence shown here is derived from an EMBL/GenBank/DDBJ whole genome shotgun (WGS) entry which is preliminary data.</text>
</comment>
<accession>A0ABR2UF03</accession>
<evidence type="ECO:0000256" key="2">
    <source>
        <dbReference type="ARBA" id="ARBA00023242"/>
    </source>
</evidence>
<evidence type="ECO:0000259" key="4">
    <source>
        <dbReference type="SMART" id="SM00906"/>
    </source>
</evidence>
<evidence type="ECO:0000313" key="5">
    <source>
        <dbReference type="EMBL" id="KAK9413068.1"/>
    </source>
</evidence>
<dbReference type="PANTHER" id="PTHR31001:SF74">
    <property type="entry name" value="ZN(II)2CYS6 TRANSCRIPTION FACTOR (EUROFUNG)"/>
    <property type="match status" value="1"/>
</dbReference>
<keyword evidence="6" id="KW-1185">Reference proteome</keyword>
<comment type="subcellular location">
    <subcellularLocation>
        <location evidence="1">Nucleus</location>
    </subcellularLocation>
</comment>
<sequence length="618" mass="69025">MMHRRASSETRHETVSLPTPAESGESMGTATPTDRSPDTFAGTPLTDCYNWSSILRELRAGSTSFDCTQKLRASPPATNMQSPGPLLLYGCTPVTSFDELLASIPSRPLTNRLVSNFFNGLDLSSAFIHGPEFLKEYNNFWNDPKRASPFWLAILYAVLCTAIQFQKANPEMAMLSVESLDASLAHFREKIVQCLMFGRYTNGGPYAIQALLHYVIVELFSTPDANTGLWVISGIVVNMANRMGYDRDPMHLPNISPYEAEMRRRLWRSLAVIDSAISESVGAQRFISNVDSVPEPRNLLDSDFDATTAVLPPPRPDSEPTPMLYCLTKGRALEVFGQVTDLVAGNRPCAYSEVMKVDSILTAAHSGMPACYKWRTFAQSITDPSQIICRRMFLEIVYLKARVVLHLKYVGPSKDQDRDRDRYAYSHKTIFDSISRLLDFHHICDEETQPTGQLFSVRWRYLIAVHQNFLLASIAACFFLEYNRSTMNAVDLAEFKKLCRRSQGIWIRTSRSSTEAAKAAEALRISLDNMDSTNVSSEPSVEHQQSMNTELTLDSWSNNYLPDYFGGFDLPFSYFGLFDGLSVPPPIPDVPDTPLVPPVTGQSAECLISGSWDPTPGV</sequence>
<dbReference type="SMART" id="SM00906">
    <property type="entry name" value="Fungal_trans"/>
    <property type="match status" value="1"/>
</dbReference>
<reference evidence="5 6" key="1">
    <citation type="journal article" date="2024" name="J. Plant Pathol.">
        <title>Sequence and assembly of the genome of Seiridium unicorne, isolate CBS 538.82, causal agent of cypress canker disease.</title>
        <authorList>
            <person name="Scali E."/>
            <person name="Rocca G.D."/>
            <person name="Danti R."/>
            <person name="Garbelotto M."/>
            <person name="Barberini S."/>
            <person name="Baroncelli R."/>
            <person name="Emiliani G."/>
        </authorList>
    </citation>
    <scope>NUCLEOTIDE SEQUENCE [LARGE SCALE GENOMIC DNA]</scope>
    <source>
        <strain evidence="5 6">BM-138-508</strain>
    </source>
</reference>
<feature type="domain" description="Xylanolytic transcriptional activator regulatory" evidence="4">
    <location>
        <begin position="229"/>
        <end position="302"/>
    </location>
</feature>
<evidence type="ECO:0000313" key="6">
    <source>
        <dbReference type="Proteomes" id="UP001408356"/>
    </source>
</evidence>
<evidence type="ECO:0000256" key="3">
    <source>
        <dbReference type="SAM" id="MobiDB-lite"/>
    </source>
</evidence>
<feature type="region of interest" description="Disordered" evidence="3">
    <location>
        <begin position="1"/>
        <end position="39"/>
    </location>
</feature>
<keyword evidence="2" id="KW-0539">Nucleus</keyword>
<dbReference type="Proteomes" id="UP001408356">
    <property type="component" value="Unassembled WGS sequence"/>
</dbReference>
<dbReference type="PANTHER" id="PTHR31001">
    <property type="entry name" value="UNCHARACTERIZED TRANSCRIPTIONAL REGULATORY PROTEIN"/>
    <property type="match status" value="1"/>
</dbReference>
<gene>
    <name evidence="5" type="ORF">SUNI508_12154</name>
</gene>
<organism evidence="5 6">
    <name type="scientific">Seiridium unicorne</name>
    <dbReference type="NCBI Taxonomy" id="138068"/>
    <lineage>
        <taxon>Eukaryota</taxon>
        <taxon>Fungi</taxon>
        <taxon>Dikarya</taxon>
        <taxon>Ascomycota</taxon>
        <taxon>Pezizomycotina</taxon>
        <taxon>Sordariomycetes</taxon>
        <taxon>Xylariomycetidae</taxon>
        <taxon>Amphisphaeriales</taxon>
        <taxon>Sporocadaceae</taxon>
        <taxon>Seiridium</taxon>
    </lineage>
</organism>
<dbReference type="EMBL" id="JARVKF010000444">
    <property type="protein sequence ID" value="KAK9413068.1"/>
    <property type="molecule type" value="Genomic_DNA"/>
</dbReference>
<name>A0ABR2UF03_9PEZI</name>
<protein>
    <submittedName>
        <fullName evidence="5">Transcription factor domain-containing protein</fullName>
    </submittedName>
</protein>